<feature type="domain" description="Cadherin" evidence="11">
    <location>
        <begin position="255"/>
        <end position="362"/>
    </location>
</feature>
<dbReference type="PROSITE" id="PS00232">
    <property type="entry name" value="CADHERIN_1"/>
    <property type="match status" value="1"/>
</dbReference>
<dbReference type="GO" id="GO:0007156">
    <property type="term" value="P:homophilic cell adhesion via plasma membrane adhesion molecules"/>
    <property type="evidence" value="ECO:0007669"/>
    <property type="project" value="InterPro"/>
</dbReference>
<evidence type="ECO:0000256" key="2">
    <source>
        <dbReference type="ARBA" id="ARBA00022692"/>
    </source>
</evidence>
<evidence type="ECO:0000256" key="5">
    <source>
        <dbReference type="ARBA" id="ARBA00022889"/>
    </source>
</evidence>
<evidence type="ECO:0000256" key="4">
    <source>
        <dbReference type="ARBA" id="ARBA00022837"/>
    </source>
</evidence>
<dbReference type="InterPro" id="IPR020894">
    <property type="entry name" value="Cadherin_CS"/>
</dbReference>
<dbReference type="EMBL" id="CAJNOQ010001654">
    <property type="protein sequence ID" value="CAF0909954.1"/>
    <property type="molecule type" value="Genomic_DNA"/>
</dbReference>
<dbReference type="Proteomes" id="UP000677228">
    <property type="component" value="Unassembled WGS sequence"/>
</dbReference>
<keyword evidence="16" id="KW-1185">Reference proteome</keyword>
<dbReference type="Proteomes" id="UP000682733">
    <property type="component" value="Unassembled WGS sequence"/>
</dbReference>
<feature type="domain" description="Cadherin" evidence="11">
    <location>
        <begin position="619"/>
        <end position="757"/>
    </location>
</feature>
<keyword evidence="3" id="KW-0677">Repeat</keyword>
<dbReference type="PROSITE" id="PS50268">
    <property type="entry name" value="CADHERIN_2"/>
    <property type="match status" value="5"/>
</dbReference>
<gene>
    <name evidence="13" type="ORF">GPM918_LOCUS9094</name>
    <name evidence="12" type="ORF">OVA965_LOCUS4815</name>
    <name evidence="15" type="ORF">SRO942_LOCUS9095</name>
    <name evidence="14" type="ORF">TMI583_LOCUS4813</name>
</gene>
<dbReference type="InterPro" id="IPR002126">
    <property type="entry name" value="Cadherin-like_dom"/>
</dbReference>
<evidence type="ECO:0000256" key="10">
    <source>
        <dbReference type="SAM" id="Phobius"/>
    </source>
</evidence>
<proteinExistence type="predicted"/>
<comment type="caution">
    <text evidence="13">The sequence shown here is derived from an EMBL/GenBank/DDBJ whole genome shotgun (WGS) entry which is preliminary data.</text>
</comment>
<accession>A0A814AAJ0</accession>
<dbReference type="CDD" id="cd11304">
    <property type="entry name" value="Cadherin_repeat"/>
    <property type="match status" value="5"/>
</dbReference>
<evidence type="ECO:0000313" key="13">
    <source>
        <dbReference type="EMBL" id="CAF0909954.1"/>
    </source>
</evidence>
<evidence type="ECO:0000256" key="6">
    <source>
        <dbReference type="ARBA" id="ARBA00022989"/>
    </source>
</evidence>
<dbReference type="Gene3D" id="2.60.40.60">
    <property type="entry name" value="Cadherins"/>
    <property type="match status" value="6"/>
</dbReference>
<evidence type="ECO:0000256" key="9">
    <source>
        <dbReference type="PROSITE-ProRule" id="PRU00043"/>
    </source>
</evidence>
<dbReference type="Proteomes" id="UP000663829">
    <property type="component" value="Unassembled WGS sequence"/>
</dbReference>
<dbReference type="PRINTS" id="PR00205">
    <property type="entry name" value="CADHERIN"/>
</dbReference>
<dbReference type="EMBL" id="CAJOBA010001297">
    <property type="protein sequence ID" value="CAF3587860.1"/>
    <property type="molecule type" value="Genomic_DNA"/>
</dbReference>
<evidence type="ECO:0000256" key="7">
    <source>
        <dbReference type="ARBA" id="ARBA00023136"/>
    </source>
</evidence>
<dbReference type="GO" id="GO:0005886">
    <property type="term" value="C:plasma membrane"/>
    <property type="evidence" value="ECO:0007669"/>
    <property type="project" value="InterPro"/>
</dbReference>
<dbReference type="SMART" id="SM00112">
    <property type="entry name" value="CA"/>
    <property type="match status" value="5"/>
</dbReference>
<evidence type="ECO:0000313" key="15">
    <source>
        <dbReference type="EMBL" id="CAF3691226.1"/>
    </source>
</evidence>
<feature type="domain" description="Cadherin" evidence="11">
    <location>
        <begin position="388"/>
        <end position="498"/>
    </location>
</feature>
<keyword evidence="7 10" id="KW-0472">Membrane</keyword>
<keyword evidence="5" id="KW-0130">Cell adhesion</keyword>
<keyword evidence="2 10" id="KW-0812">Transmembrane</keyword>
<protein>
    <recommendedName>
        <fullName evidence="11">Cadherin domain-containing protein</fullName>
    </recommendedName>
</protein>
<dbReference type="PANTHER" id="PTHR24025">
    <property type="entry name" value="DESMOGLEIN FAMILY MEMBER"/>
    <property type="match status" value="1"/>
</dbReference>
<dbReference type="InterPro" id="IPR015919">
    <property type="entry name" value="Cadherin-like_sf"/>
</dbReference>
<name>A0A814AAJ0_9BILA</name>
<dbReference type="GO" id="GO:0005911">
    <property type="term" value="C:cell-cell junction"/>
    <property type="evidence" value="ECO:0007669"/>
    <property type="project" value="TreeGrafter"/>
</dbReference>
<feature type="transmembrane region" description="Helical" evidence="10">
    <location>
        <begin position="31"/>
        <end position="49"/>
    </location>
</feature>
<dbReference type="AlphaFoldDB" id="A0A814AAJ0"/>
<reference evidence="13" key="1">
    <citation type="submission" date="2021-02" db="EMBL/GenBank/DDBJ databases">
        <authorList>
            <person name="Nowell W R."/>
        </authorList>
    </citation>
    <scope>NUCLEOTIDE SEQUENCE</scope>
</reference>
<dbReference type="OrthoDB" id="6252479at2759"/>
<evidence type="ECO:0000313" key="16">
    <source>
        <dbReference type="Proteomes" id="UP000663829"/>
    </source>
</evidence>
<dbReference type="PANTHER" id="PTHR24025:SF23">
    <property type="entry name" value="NEURAL-CADHERIN"/>
    <property type="match status" value="1"/>
</dbReference>
<sequence length="1057" mass="120749">MGYSVYYVNAINNDIHEQLIFKTLARISNSLFIVIITLFMIMCINIVHADSYIVTTTEKLPVSSIVAKLRDIFHSESMTQNNNIDFSMAKRDEYPYMHFIINHSGRGILTIQKPIDRDELCRMRKCRCEQCDLHLEIILNPRFNIELLTIRVLDLSIVENAKIGSILKLEPAVDRDYGQNSIIAYHLLPSSGLPFIVQYDINRGDLSLIVHEQLDREKNASYSFLLVASDGSNRTGFVRVFVAIQDVNDHSPIFDKTHYSVNITENSHIGTTLIQVHATDLDEGRNAQITYQLLSSNHDETSACFDLDENTGHIRLTCQLDYEYRQRYNLEIEAKDDGEGSKTGYCTLQVNVVNVNDNQPQFQLYPSQLEFIPYSSSHNRTNIYTLIDQEHVILYLSETFEPNTVLFSFLITDSDLGDNGQIIIWTLMNNNSNQQLPFDIFRVTDNAGDLRLINSLDRELTEQYKFGIMASDNGNSRLTTVLDIHVLVTDVNDETPQFRQQNMTATINEHVSMSDKNGYEVYHVQAYDLDKGLNGQIEYRIISTDDDIKRSFTIDRQTGIIRALTLFDREKRDKYVVEVEARDKGNLSLASRANILFLITDQNDHAPVCYDLSNNHIIGQSKIEWSVKENSAYGTIVGRMQCHDIDMSQNGLLGYNIHFNDSDTMTIPFKIKAQNITRTSFESNEVLLVSITVNGIVDRELKSTYNIFVQIFDNGNPRHFSFVQIVVTIIDVNDNCAELDSSSKSLIMINRDLTPIFIRQLHATDNDIQANGNITFDLINTNPNNNSYYVKLYSNGSLVIQSLSMDDGYITVNIQIRDYGEPIPCIVSETIMLYIGSNRTDWTSSKLTQHILLRTNETYGKRNSNSRSANYNSLLTTEETFFRSIKYSTSTKNRYIIILSLSIFIFVLVFATLFCMIDRICKNKTRKLKSSQNGHLLSTHKPINGIIKKQEEKNDKQIHSPTINYNLSMTKSPSRKRLANGIGYNSFPPSPANYIRLNTNRTTSRLTHSSRSNSIMSGIDSTIVYTRGYSYTPIETDDFYPQNFNDSEGIELRMTTV</sequence>
<evidence type="ECO:0000256" key="3">
    <source>
        <dbReference type="ARBA" id="ARBA00022737"/>
    </source>
</evidence>
<dbReference type="FunFam" id="2.60.40.60:FF:000002">
    <property type="entry name" value="Protocadherin alpha 2"/>
    <property type="match status" value="1"/>
</dbReference>
<keyword evidence="8" id="KW-0325">Glycoprotein</keyword>
<keyword evidence="4 9" id="KW-0106">Calcium</keyword>
<evidence type="ECO:0000256" key="8">
    <source>
        <dbReference type="ARBA" id="ARBA00023180"/>
    </source>
</evidence>
<dbReference type="Pfam" id="PF00028">
    <property type="entry name" value="Cadherin"/>
    <property type="match status" value="5"/>
</dbReference>
<feature type="domain" description="Cadherin" evidence="11">
    <location>
        <begin position="149"/>
        <end position="254"/>
    </location>
</feature>
<dbReference type="EMBL" id="CAJOBC010001654">
    <property type="protein sequence ID" value="CAF3691226.1"/>
    <property type="molecule type" value="Genomic_DNA"/>
</dbReference>
<evidence type="ECO:0000259" key="11">
    <source>
        <dbReference type="PROSITE" id="PS50268"/>
    </source>
</evidence>
<evidence type="ECO:0000313" key="12">
    <source>
        <dbReference type="EMBL" id="CAF0804287.1"/>
    </source>
</evidence>
<dbReference type="GO" id="GO:0005509">
    <property type="term" value="F:calcium ion binding"/>
    <property type="evidence" value="ECO:0007669"/>
    <property type="project" value="UniProtKB-UniRule"/>
</dbReference>
<dbReference type="FunFam" id="2.60.40.60:FF:000020">
    <property type="entry name" value="Dachsous cadherin-related 1b"/>
    <property type="match status" value="1"/>
</dbReference>
<keyword evidence="6 10" id="KW-1133">Transmembrane helix</keyword>
<dbReference type="Proteomes" id="UP000681722">
    <property type="component" value="Unassembled WGS sequence"/>
</dbReference>
<feature type="domain" description="Cadherin" evidence="11">
    <location>
        <begin position="499"/>
        <end position="609"/>
    </location>
</feature>
<dbReference type="EMBL" id="CAJNOK010001297">
    <property type="protein sequence ID" value="CAF0804287.1"/>
    <property type="molecule type" value="Genomic_DNA"/>
</dbReference>
<dbReference type="SUPFAM" id="SSF49313">
    <property type="entry name" value="Cadherin-like"/>
    <property type="match status" value="6"/>
</dbReference>
<evidence type="ECO:0000256" key="1">
    <source>
        <dbReference type="ARBA" id="ARBA00004167"/>
    </source>
</evidence>
<feature type="transmembrane region" description="Helical" evidence="10">
    <location>
        <begin position="895"/>
        <end position="917"/>
    </location>
</feature>
<dbReference type="InterPro" id="IPR050971">
    <property type="entry name" value="Cadherin-domain_protein"/>
</dbReference>
<evidence type="ECO:0000313" key="14">
    <source>
        <dbReference type="EMBL" id="CAF3587860.1"/>
    </source>
</evidence>
<organism evidence="13 16">
    <name type="scientific">Didymodactylos carnosus</name>
    <dbReference type="NCBI Taxonomy" id="1234261"/>
    <lineage>
        <taxon>Eukaryota</taxon>
        <taxon>Metazoa</taxon>
        <taxon>Spiralia</taxon>
        <taxon>Gnathifera</taxon>
        <taxon>Rotifera</taxon>
        <taxon>Eurotatoria</taxon>
        <taxon>Bdelloidea</taxon>
        <taxon>Philodinida</taxon>
        <taxon>Philodinidae</taxon>
        <taxon>Didymodactylos</taxon>
    </lineage>
</organism>
<comment type="subcellular location">
    <subcellularLocation>
        <location evidence="1">Membrane</location>
        <topology evidence="1">Single-pass membrane protein</topology>
    </subcellularLocation>
</comment>